<dbReference type="EMBL" id="MU970124">
    <property type="protein sequence ID" value="KAK9320567.1"/>
    <property type="molecule type" value="Genomic_DNA"/>
</dbReference>
<comment type="caution">
    <text evidence="1">The sequence shown here is derived from an EMBL/GenBank/DDBJ whole genome shotgun (WGS) entry which is preliminary data.</text>
</comment>
<sequence length="490" mass="53639">MLTFGYRKGRRYNTASRAPMLPPIRFFSGGSLHIADYVGTEDKMKEEEPKFEQISVADKVVATMQAAEDIDTTQDEDFDTEEAIARLNSIVAASVAEANAAQRSDDAPTLWRRLSQKGRTSPQQQLQPNGEPSVKFNLPSPTMLNTNDRTSGFVNIPVASSDGSAADHNTNSILLSTVSHDISDDDFQIESPKSKSSKLEGGSADLSPSRKSLHVSSILHYASKTIRLKGHHPHRSFGDIDFRHSIGNVNTGTANCADSGSMAGITGLNETVNPDESDRLSTPPRGLKTSSRTVDGEDASFFGRLRSRVRAFVASRSRKTSTRTIKSDVPVTVQIEQLYSTIDNKRVEYEYIDDEYKSVYKAKDDKLKNTDTPSGTMTQGRVVNAQVIDTSNLTASDWDQMTPGTQTTFAPSPTGPKETDQESPKKNGTVRFNSLVEIMGEEDSFVAVETPIMRSPGEYDPSLSVEVLRPTVQQLSSPTSIVSDPFRSPI</sequence>
<dbReference type="Proteomes" id="UP001489719">
    <property type="component" value="Unassembled WGS sequence"/>
</dbReference>
<reference evidence="2" key="1">
    <citation type="journal article" date="2024" name="Front. Bioeng. Biotechnol.">
        <title>Genome-scale model development and genomic sequencing of the oleaginous clade Lipomyces.</title>
        <authorList>
            <person name="Czajka J.J."/>
            <person name="Han Y."/>
            <person name="Kim J."/>
            <person name="Mondo S.J."/>
            <person name="Hofstad B.A."/>
            <person name="Robles A."/>
            <person name="Haridas S."/>
            <person name="Riley R."/>
            <person name="LaButti K."/>
            <person name="Pangilinan J."/>
            <person name="Andreopoulos W."/>
            <person name="Lipzen A."/>
            <person name="Yan J."/>
            <person name="Wang M."/>
            <person name="Ng V."/>
            <person name="Grigoriev I.V."/>
            <person name="Spatafora J.W."/>
            <person name="Magnuson J.K."/>
            <person name="Baker S.E."/>
            <person name="Pomraning K.R."/>
        </authorList>
    </citation>
    <scope>NUCLEOTIDE SEQUENCE [LARGE SCALE GENOMIC DNA]</scope>
    <source>
        <strain evidence="2">CBS 10300</strain>
    </source>
</reference>
<protein>
    <submittedName>
        <fullName evidence="1">Uncharacterized protein</fullName>
    </submittedName>
</protein>
<name>A0ACC3THD2_9ASCO</name>
<evidence type="ECO:0000313" key="2">
    <source>
        <dbReference type="Proteomes" id="UP001489719"/>
    </source>
</evidence>
<accession>A0ACC3THD2</accession>
<organism evidence="1 2">
    <name type="scientific">Lipomyces orientalis</name>
    <dbReference type="NCBI Taxonomy" id="1233043"/>
    <lineage>
        <taxon>Eukaryota</taxon>
        <taxon>Fungi</taxon>
        <taxon>Dikarya</taxon>
        <taxon>Ascomycota</taxon>
        <taxon>Saccharomycotina</taxon>
        <taxon>Lipomycetes</taxon>
        <taxon>Lipomycetales</taxon>
        <taxon>Lipomycetaceae</taxon>
        <taxon>Lipomyces</taxon>
    </lineage>
</organism>
<gene>
    <name evidence="1" type="ORF">V1517DRAFT_329067</name>
</gene>
<proteinExistence type="predicted"/>
<evidence type="ECO:0000313" key="1">
    <source>
        <dbReference type="EMBL" id="KAK9320567.1"/>
    </source>
</evidence>
<keyword evidence="2" id="KW-1185">Reference proteome</keyword>